<dbReference type="GO" id="GO:0005829">
    <property type="term" value="C:cytosol"/>
    <property type="evidence" value="ECO:0007669"/>
    <property type="project" value="TreeGrafter"/>
</dbReference>
<organism evidence="5 6">
    <name type="scientific">Nocardioides panacis</name>
    <dbReference type="NCBI Taxonomy" id="2849501"/>
    <lineage>
        <taxon>Bacteria</taxon>
        <taxon>Bacillati</taxon>
        <taxon>Actinomycetota</taxon>
        <taxon>Actinomycetes</taxon>
        <taxon>Propionibacteriales</taxon>
        <taxon>Nocardioidaceae</taxon>
        <taxon>Nocardioides</taxon>
    </lineage>
</organism>
<dbReference type="PANTHER" id="PTHR43384:SF6">
    <property type="entry name" value="SEPTUM SITE-DETERMINING PROTEIN MIND HOMOLOG, CHLOROPLASTIC"/>
    <property type="match status" value="1"/>
</dbReference>
<feature type="compositionally biased region" description="Pro residues" evidence="3">
    <location>
        <begin position="142"/>
        <end position="152"/>
    </location>
</feature>
<evidence type="ECO:0000256" key="2">
    <source>
        <dbReference type="ARBA" id="ARBA00022840"/>
    </source>
</evidence>
<keyword evidence="2" id="KW-0067">ATP-binding</keyword>
<dbReference type="AlphaFoldDB" id="A0A975SVM0"/>
<dbReference type="InterPro" id="IPR050625">
    <property type="entry name" value="ParA/MinD_ATPase"/>
</dbReference>
<dbReference type="GO" id="GO:0051782">
    <property type="term" value="P:negative regulation of cell division"/>
    <property type="evidence" value="ECO:0007669"/>
    <property type="project" value="TreeGrafter"/>
</dbReference>
<feature type="domain" description="CobQ/CobB/MinD/ParA nucleotide binding" evidence="4">
    <location>
        <begin position="157"/>
        <end position="241"/>
    </location>
</feature>
<dbReference type="PANTHER" id="PTHR43384">
    <property type="entry name" value="SEPTUM SITE-DETERMINING PROTEIN MIND HOMOLOG, CHLOROPLASTIC-RELATED"/>
    <property type="match status" value="1"/>
</dbReference>
<dbReference type="GO" id="GO:0009898">
    <property type="term" value="C:cytoplasmic side of plasma membrane"/>
    <property type="evidence" value="ECO:0007669"/>
    <property type="project" value="TreeGrafter"/>
</dbReference>
<evidence type="ECO:0000313" key="6">
    <source>
        <dbReference type="Proteomes" id="UP000683575"/>
    </source>
</evidence>
<keyword evidence="1" id="KW-0547">Nucleotide-binding</keyword>
<dbReference type="GO" id="GO:0016887">
    <property type="term" value="F:ATP hydrolysis activity"/>
    <property type="evidence" value="ECO:0007669"/>
    <property type="project" value="TreeGrafter"/>
</dbReference>
<dbReference type="GO" id="GO:0005524">
    <property type="term" value="F:ATP binding"/>
    <property type="evidence" value="ECO:0007669"/>
    <property type="project" value="UniProtKB-KW"/>
</dbReference>
<sequence>MTGPRVPGRVAVLVAAAGAPWEAEALDRIERGGPRLVLTKRCVDLTDLLATASAGLASVAVVAPGLVGLDADSVDHLRRSGLGLVLVGAPAELRGGEPDRLRRLGVEHVLTSEQLAGLADVVAAAGADAAPGAPADTTGRPDPAPAGDPPAPGRTVAVWGPAGAPGRTTLAVGLAAELAHAGHDVLLLDVDPYGGAVAQHLGVLDEVSGLLAAARSANSGLLDAERLVGLARQVGEHLRVLTGLPRADRWTEVRPAAFAELLEQASRLVPYVVLDTGFSLEADPGDPFGGTAPQRNDLTLAAVRRADELLVVGAADSVGLARLARGLVELRDLLPGVRPRVVVNRTRSTLGWGDREIRGMVEGFVTPADVHFVPDDRAAADRALMAGRSLVEDGVSPLRSAVAEVARGLLGETPRPAARQGLRRRRAGRAR</sequence>
<keyword evidence="6" id="KW-1185">Reference proteome</keyword>
<dbReference type="RefSeq" id="WP_216937906.1">
    <property type="nucleotide sequence ID" value="NZ_CP077062.1"/>
</dbReference>
<proteinExistence type="predicted"/>
<dbReference type="EMBL" id="CP077062">
    <property type="protein sequence ID" value="QWZ06737.1"/>
    <property type="molecule type" value="Genomic_DNA"/>
</dbReference>
<dbReference type="KEGG" id="nps:KRR39_14450"/>
<dbReference type="InterPro" id="IPR002586">
    <property type="entry name" value="CobQ/CobB/MinD/ParA_Nub-bd_dom"/>
</dbReference>
<accession>A0A975SVM0</accession>
<reference evidence="5" key="1">
    <citation type="submission" date="2021-06" db="EMBL/GenBank/DDBJ databases">
        <title>Complete genome sequence of Nocardioides sp. G188.</title>
        <authorList>
            <person name="Im W.-T."/>
        </authorList>
    </citation>
    <scope>NUCLEOTIDE SEQUENCE</scope>
    <source>
        <strain evidence="5">G188</strain>
    </source>
</reference>
<gene>
    <name evidence="5" type="ORF">KRR39_14450</name>
</gene>
<name>A0A975SVM0_9ACTN</name>
<evidence type="ECO:0000256" key="3">
    <source>
        <dbReference type="SAM" id="MobiDB-lite"/>
    </source>
</evidence>
<evidence type="ECO:0000256" key="1">
    <source>
        <dbReference type="ARBA" id="ARBA00022741"/>
    </source>
</evidence>
<evidence type="ECO:0000259" key="4">
    <source>
        <dbReference type="Pfam" id="PF01656"/>
    </source>
</evidence>
<dbReference type="Pfam" id="PF01656">
    <property type="entry name" value="CbiA"/>
    <property type="match status" value="1"/>
</dbReference>
<protein>
    <recommendedName>
        <fullName evidence="4">CobQ/CobB/MinD/ParA nucleotide binding domain-containing protein</fullName>
    </recommendedName>
</protein>
<evidence type="ECO:0000313" key="5">
    <source>
        <dbReference type="EMBL" id="QWZ06737.1"/>
    </source>
</evidence>
<dbReference type="Proteomes" id="UP000683575">
    <property type="component" value="Chromosome"/>
</dbReference>
<feature type="region of interest" description="Disordered" evidence="3">
    <location>
        <begin position="129"/>
        <end position="152"/>
    </location>
</feature>